<evidence type="ECO:0000313" key="7">
    <source>
        <dbReference type="Proteomes" id="UP000568839"/>
    </source>
</evidence>
<name>A0A841PNW9_9BACL</name>
<evidence type="ECO:0000256" key="3">
    <source>
        <dbReference type="ARBA" id="ARBA00023125"/>
    </source>
</evidence>
<dbReference type="Pfam" id="PF13411">
    <property type="entry name" value="MerR_1"/>
    <property type="match status" value="1"/>
</dbReference>
<dbReference type="PANTHER" id="PTHR30204">
    <property type="entry name" value="REDOX-CYCLING DRUG-SENSING TRANSCRIPTIONAL ACTIVATOR SOXR"/>
    <property type="match status" value="1"/>
</dbReference>
<keyword evidence="7" id="KW-1185">Reference proteome</keyword>
<evidence type="ECO:0000256" key="2">
    <source>
        <dbReference type="ARBA" id="ARBA00023015"/>
    </source>
</evidence>
<dbReference type="EMBL" id="JACHHJ010000001">
    <property type="protein sequence ID" value="MBB6449494.1"/>
    <property type="molecule type" value="Genomic_DNA"/>
</dbReference>
<comment type="caution">
    <text evidence="6">The sequence shown here is derived from an EMBL/GenBank/DDBJ whole genome shotgun (WGS) entry which is preliminary data.</text>
</comment>
<feature type="domain" description="HTH merR-type" evidence="5">
    <location>
        <begin position="8"/>
        <end position="76"/>
    </location>
</feature>
<dbReference type="SMART" id="SM00422">
    <property type="entry name" value="HTH_MERR"/>
    <property type="match status" value="1"/>
</dbReference>
<dbReference type="Proteomes" id="UP000568839">
    <property type="component" value="Unassembled WGS sequence"/>
</dbReference>
<keyword evidence="2" id="KW-0805">Transcription regulation</keyword>
<dbReference type="AlphaFoldDB" id="A0A841PNW9"/>
<proteinExistence type="predicted"/>
<dbReference type="SUPFAM" id="SSF46955">
    <property type="entry name" value="Putative DNA-binding domain"/>
    <property type="match status" value="1"/>
</dbReference>
<accession>A0A841PNW9</accession>
<dbReference type="PANTHER" id="PTHR30204:SF65">
    <property type="entry name" value="HTH-TYPE TRANSCRIPTIONAL REGULATOR TNRA"/>
    <property type="match status" value="1"/>
</dbReference>
<dbReference type="InterPro" id="IPR009061">
    <property type="entry name" value="DNA-bd_dom_put_sf"/>
</dbReference>
<dbReference type="PROSITE" id="PS50937">
    <property type="entry name" value="HTH_MERR_2"/>
    <property type="match status" value="1"/>
</dbReference>
<keyword evidence="3 6" id="KW-0238">DNA-binding</keyword>
<evidence type="ECO:0000256" key="1">
    <source>
        <dbReference type="ARBA" id="ARBA00022491"/>
    </source>
</evidence>
<reference evidence="6 7" key="1">
    <citation type="submission" date="2020-08" db="EMBL/GenBank/DDBJ databases">
        <title>Genomic Encyclopedia of Type Strains, Phase IV (KMG-IV): sequencing the most valuable type-strain genomes for metagenomic binning, comparative biology and taxonomic classification.</title>
        <authorList>
            <person name="Goeker M."/>
        </authorList>
    </citation>
    <scope>NUCLEOTIDE SEQUENCE [LARGE SCALE GENOMIC DNA]</scope>
    <source>
        <strain evidence="6 7">DSM 21769</strain>
    </source>
</reference>
<dbReference type="InterPro" id="IPR047057">
    <property type="entry name" value="MerR_fam"/>
</dbReference>
<dbReference type="Gene3D" id="1.10.1660.10">
    <property type="match status" value="1"/>
</dbReference>
<dbReference type="RefSeq" id="WP_343069399.1">
    <property type="nucleotide sequence ID" value="NZ_JACHHJ010000001.1"/>
</dbReference>
<sequence length="105" mass="12459">MNYKKKKLITIGVVCEMTGLSERQIRYYEERELIFPDRSKGGTRKYSFFDIERLMDIAEKMEDGMQTFEIKRLDKKKNTSLRDQMIKGQINARFGQQNEAKGPNR</sequence>
<evidence type="ECO:0000259" key="5">
    <source>
        <dbReference type="PROSITE" id="PS50937"/>
    </source>
</evidence>
<dbReference type="InterPro" id="IPR000551">
    <property type="entry name" value="MerR-type_HTH_dom"/>
</dbReference>
<evidence type="ECO:0000313" key="6">
    <source>
        <dbReference type="EMBL" id="MBB6449494.1"/>
    </source>
</evidence>
<dbReference type="GO" id="GO:0003677">
    <property type="term" value="F:DNA binding"/>
    <property type="evidence" value="ECO:0007669"/>
    <property type="project" value="UniProtKB-KW"/>
</dbReference>
<keyword evidence="1" id="KW-0678">Repressor</keyword>
<gene>
    <name evidence="6" type="ORF">HNR44_001443</name>
</gene>
<protein>
    <submittedName>
        <fullName evidence="6">DNA-binding transcriptional MerR regulator</fullName>
    </submittedName>
</protein>
<keyword evidence="4" id="KW-0804">Transcription</keyword>
<evidence type="ECO:0000256" key="4">
    <source>
        <dbReference type="ARBA" id="ARBA00023163"/>
    </source>
</evidence>
<organism evidence="6 7">
    <name type="scientific">Geomicrobium halophilum</name>
    <dbReference type="NCBI Taxonomy" id="549000"/>
    <lineage>
        <taxon>Bacteria</taxon>
        <taxon>Bacillati</taxon>
        <taxon>Bacillota</taxon>
        <taxon>Bacilli</taxon>
        <taxon>Bacillales</taxon>
        <taxon>Geomicrobium</taxon>
    </lineage>
</organism>
<dbReference type="GO" id="GO:0003700">
    <property type="term" value="F:DNA-binding transcription factor activity"/>
    <property type="evidence" value="ECO:0007669"/>
    <property type="project" value="InterPro"/>
</dbReference>